<evidence type="ECO:0000256" key="2">
    <source>
        <dbReference type="ARBA" id="ARBA00022763"/>
    </source>
</evidence>
<keyword evidence="3" id="KW-0378">Hydrolase</keyword>
<evidence type="ECO:0000313" key="8">
    <source>
        <dbReference type="Ensembl" id="ENSSANP00000059841.1"/>
    </source>
</evidence>
<evidence type="ECO:0000256" key="1">
    <source>
        <dbReference type="ARBA" id="ARBA00004123"/>
    </source>
</evidence>
<sequence length="517" mass="57146">MQCTLVSVNGARVELEDGRALMLGRGPETRITDKKCSRHQVKIVANYAKQEVLVTQLGPNPSSLDGQCLGRGESGCLTAGCTLHLVNQSHPFTVEFATKRPHSAEDDVPPTKRGCGGDDDDDDDEGDETSAEEKLKQLQALAQKGCDKLDSPSVKATVPSSTCSHWQQISSLLLFTAAGVPDSSKIAGFDIDGCIITTKSGKVFPTSPDDWRILFPEIQPRLASLLKKGYKVVFFTNQMGISRGKLRPEVFKSKVEDILQTLQLPIQVFASTAPGIYRKPVIGMWEHLCEKVNGGVTVDVSQSFYVGDAAGRPANWAPGKKKKDFSCSDRLFALNIGLQFHTPEEYFLGWKPAQFNLPELDPRKLDSKRHLYDPPDASLTATKQEVIVADILGSWQQCVSTCERALKEGRSVAVDNTNPDPESRKRYIDVSQSAGVPCRCFNFTASLEQAKHNNRFREMVPSAIKHVPVNDMVIHSYKKKFVAPSLSEGFSEILQINFVPSFSEKRSEFLFRQFSEG</sequence>
<evidence type="ECO:0000256" key="5">
    <source>
        <dbReference type="ARBA" id="ARBA00023242"/>
    </source>
</evidence>
<name>A0A671PQL0_9TELE</name>
<dbReference type="NCBIfam" id="TIGR01662">
    <property type="entry name" value="HAD-SF-IIIA"/>
    <property type="match status" value="1"/>
</dbReference>
<evidence type="ECO:0000256" key="4">
    <source>
        <dbReference type="ARBA" id="ARBA00023204"/>
    </source>
</evidence>
<accession>A0A671PQL0</accession>
<keyword evidence="4" id="KW-0234">DNA repair</keyword>
<dbReference type="PANTHER" id="PTHR12083:SF9">
    <property type="entry name" value="BIFUNCTIONAL POLYNUCLEOTIDE PHOSPHATASE_KINASE"/>
    <property type="match status" value="1"/>
</dbReference>
<dbReference type="InterPro" id="IPR041388">
    <property type="entry name" value="FHA_2"/>
</dbReference>
<dbReference type="GO" id="GO:0005634">
    <property type="term" value="C:nucleus"/>
    <property type="evidence" value="ECO:0007669"/>
    <property type="project" value="UniProtKB-SubCell"/>
</dbReference>
<dbReference type="Pfam" id="PF08645">
    <property type="entry name" value="PNK3P"/>
    <property type="match status" value="1"/>
</dbReference>
<dbReference type="GO" id="GO:0006281">
    <property type="term" value="P:DNA repair"/>
    <property type="evidence" value="ECO:0007669"/>
    <property type="project" value="UniProtKB-KW"/>
</dbReference>
<dbReference type="Proteomes" id="UP000472260">
    <property type="component" value="Unassembled WGS sequence"/>
</dbReference>
<dbReference type="InterPro" id="IPR023214">
    <property type="entry name" value="HAD_sf"/>
</dbReference>
<keyword evidence="9" id="KW-1185">Reference proteome</keyword>
<dbReference type="InterPro" id="IPR006549">
    <property type="entry name" value="HAD-SF_hydro_IIIA"/>
</dbReference>
<evidence type="ECO:0000313" key="9">
    <source>
        <dbReference type="Proteomes" id="UP000472260"/>
    </source>
</evidence>
<feature type="compositionally biased region" description="Acidic residues" evidence="6">
    <location>
        <begin position="117"/>
        <end position="130"/>
    </location>
</feature>
<dbReference type="FunFam" id="3.40.50.300:FF:000737">
    <property type="entry name" value="Bifunctional polynucleotide phosphatase/kinase"/>
    <property type="match status" value="1"/>
</dbReference>
<evidence type="ECO:0000256" key="3">
    <source>
        <dbReference type="ARBA" id="ARBA00022801"/>
    </source>
</evidence>
<protein>
    <submittedName>
        <fullName evidence="8">Bifunctional polynucleotide phosphatase/kinase-like</fullName>
    </submittedName>
</protein>
<dbReference type="AlphaFoldDB" id="A0A671PQL0"/>
<evidence type="ECO:0000256" key="6">
    <source>
        <dbReference type="SAM" id="MobiDB-lite"/>
    </source>
</evidence>
<dbReference type="SUPFAM" id="SSF52540">
    <property type="entry name" value="P-loop containing nucleoside triphosphate hydrolases"/>
    <property type="match status" value="1"/>
</dbReference>
<dbReference type="GO" id="GO:0003690">
    <property type="term" value="F:double-stranded DNA binding"/>
    <property type="evidence" value="ECO:0007669"/>
    <property type="project" value="TreeGrafter"/>
</dbReference>
<dbReference type="PANTHER" id="PTHR12083">
    <property type="entry name" value="BIFUNCTIONAL POLYNUCLEOTIDE PHOSPHATASE/KINASE"/>
    <property type="match status" value="1"/>
</dbReference>
<dbReference type="Gene3D" id="2.60.200.20">
    <property type="match status" value="1"/>
</dbReference>
<dbReference type="Pfam" id="PF13671">
    <property type="entry name" value="AAA_33"/>
    <property type="match status" value="1"/>
</dbReference>
<evidence type="ECO:0000259" key="7">
    <source>
        <dbReference type="Pfam" id="PF17913"/>
    </source>
</evidence>
<feature type="region of interest" description="Disordered" evidence="6">
    <location>
        <begin position="99"/>
        <end position="132"/>
    </location>
</feature>
<dbReference type="GO" id="GO:0046404">
    <property type="term" value="F:ATP-dependent polydeoxyribonucleotide 5'-hydroxyl-kinase activity"/>
    <property type="evidence" value="ECO:0007669"/>
    <property type="project" value="TreeGrafter"/>
</dbReference>
<dbReference type="SUPFAM" id="SSF56784">
    <property type="entry name" value="HAD-like"/>
    <property type="match status" value="1"/>
</dbReference>
<organism evidence="8 9">
    <name type="scientific">Sinocyclocheilus anshuiensis</name>
    <dbReference type="NCBI Taxonomy" id="1608454"/>
    <lineage>
        <taxon>Eukaryota</taxon>
        <taxon>Metazoa</taxon>
        <taxon>Chordata</taxon>
        <taxon>Craniata</taxon>
        <taxon>Vertebrata</taxon>
        <taxon>Euteleostomi</taxon>
        <taxon>Actinopterygii</taxon>
        <taxon>Neopterygii</taxon>
        <taxon>Teleostei</taxon>
        <taxon>Ostariophysi</taxon>
        <taxon>Cypriniformes</taxon>
        <taxon>Cyprinidae</taxon>
        <taxon>Cyprininae</taxon>
        <taxon>Sinocyclocheilus</taxon>
    </lineage>
</organism>
<dbReference type="Gene3D" id="3.40.50.300">
    <property type="entry name" value="P-loop containing nucleotide triphosphate hydrolases"/>
    <property type="match status" value="1"/>
</dbReference>
<dbReference type="FunFam" id="3.40.50.1000:FF:000078">
    <property type="entry name" value="Bifunctional polynucleotide phosphatase/kinase"/>
    <property type="match status" value="1"/>
</dbReference>
<dbReference type="InterPro" id="IPR008984">
    <property type="entry name" value="SMAD_FHA_dom_sf"/>
</dbReference>
<feature type="domain" description="PNK FHA" evidence="7">
    <location>
        <begin position="3"/>
        <end position="69"/>
    </location>
</feature>
<keyword evidence="5" id="KW-0539">Nucleus</keyword>
<comment type="subcellular location">
    <subcellularLocation>
        <location evidence="1">Nucleus</location>
    </subcellularLocation>
</comment>
<proteinExistence type="predicted"/>
<dbReference type="CDD" id="cd01625">
    <property type="entry name" value="HAD_PNP"/>
    <property type="match status" value="1"/>
</dbReference>
<dbReference type="Ensembl" id="ENSSANT00000063652.1">
    <property type="protein sequence ID" value="ENSSANP00000059841.1"/>
    <property type="gene ID" value="ENSSANG00000029818.1"/>
</dbReference>
<gene>
    <name evidence="8" type="primary">LOC107672387</name>
</gene>
<reference evidence="8" key="1">
    <citation type="submission" date="2025-08" db="UniProtKB">
        <authorList>
            <consortium name="Ensembl"/>
        </authorList>
    </citation>
    <scope>IDENTIFICATION</scope>
</reference>
<dbReference type="InterPro" id="IPR006551">
    <property type="entry name" value="Polynucleotide_phosphatase"/>
</dbReference>
<dbReference type="InterPro" id="IPR013954">
    <property type="entry name" value="PNK3P"/>
</dbReference>
<dbReference type="GO" id="GO:0046403">
    <property type="term" value="F:polynucleotide 3'-phosphatase activity"/>
    <property type="evidence" value="ECO:0007669"/>
    <property type="project" value="TreeGrafter"/>
</dbReference>
<dbReference type="Pfam" id="PF17913">
    <property type="entry name" value="FHA_2"/>
    <property type="match status" value="1"/>
</dbReference>
<dbReference type="NCBIfam" id="TIGR01664">
    <property type="entry name" value="DNA-3'-Pase"/>
    <property type="match status" value="1"/>
</dbReference>
<dbReference type="InterPro" id="IPR027417">
    <property type="entry name" value="P-loop_NTPase"/>
</dbReference>
<dbReference type="SUPFAM" id="SSF49879">
    <property type="entry name" value="SMAD/FHA domain"/>
    <property type="match status" value="1"/>
</dbReference>
<dbReference type="InterPro" id="IPR036412">
    <property type="entry name" value="HAD-like_sf"/>
</dbReference>
<keyword evidence="2" id="KW-0227">DNA damage</keyword>
<dbReference type="Gene3D" id="3.40.50.1000">
    <property type="entry name" value="HAD superfamily/HAD-like"/>
    <property type="match status" value="1"/>
</dbReference>
<reference evidence="8" key="2">
    <citation type="submission" date="2025-09" db="UniProtKB">
        <authorList>
            <consortium name="Ensembl"/>
        </authorList>
    </citation>
    <scope>IDENTIFICATION</scope>
</reference>